<evidence type="ECO:0000259" key="2">
    <source>
        <dbReference type="Pfam" id="PF23154"/>
    </source>
</evidence>
<feature type="compositionally biased region" description="Low complexity" evidence="1">
    <location>
        <begin position="130"/>
        <end position="147"/>
    </location>
</feature>
<dbReference type="PANTHER" id="PTHR13136">
    <property type="entry name" value="TESTIS DEVELOPMENT PROTEIN PRTD"/>
    <property type="match status" value="1"/>
</dbReference>
<dbReference type="VEuPathDB" id="VectorBase:GAUT024319"/>
<name>A0A1A9V398_GLOAU</name>
<protein>
    <recommendedName>
        <fullName evidence="2">KANSL3 helical domain-containing protein</fullName>
    </recommendedName>
</protein>
<feature type="compositionally biased region" description="Low complexity" evidence="1">
    <location>
        <begin position="37"/>
        <end position="49"/>
    </location>
</feature>
<proteinExistence type="predicted"/>
<feature type="compositionally biased region" description="Basic residues" evidence="1">
    <location>
        <begin position="681"/>
        <end position="690"/>
    </location>
</feature>
<dbReference type="GO" id="GO:0044545">
    <property type="term" value="C:NSL complex"/>
    <property type="evidence" value="ECO:0007669"/>
    <property type="project" value="TreeGrafter"/>
</dbReference>
<feature type="region of interest" description="Disordered" evidence="1">
    <location>
        <begin position="1214"/>
        <end position="1239"/>
    </location>
</feature>
<dbReference type="InterPro" id="IPR029058">
    <property type="entry name" value="AB_hydrolase_fold"/>
</dbReference>
<feature type="compositionally biased region" description="Basic and acidic residues" evidence="1">
    <location>
        <begin position="148"/>
        <end position="159"/>
    </location>
</feature>
<dbReference type="Proteomes" id="UP000078200">
    <property type="component" value="Unassembled WGS sequence"/>
</dbReference>
<dbReference type="EnsemblMetazoa" id="GAUT024319-RA">
    <property type="protein sequence ID" value="GAUT024319-PA"/>
    <property type="gene ID" value="GAUT024319"/>
</dbReference>
<keyword evidence="4" id="KW-1185">Reference proteome</keyword>
<sequence length="1259" mass="135768">MENEKNVSRIIKDNNQAATTVAVSPRITITKTTLLTPSQKIQQQPQKSQPTPPKPLYTTLSAKQTPAKSLGKVVISKGLKGVGIIKPISKPNLTGINYNVAVVAAKRPQLTIVATNPANKGSTATNSNKNNEAISSSSLSTENSAESNKIEHSYTRDAARPPTELTNTLNAARTILVRRPPPCLSYHVHPLEEQDLSDINQAPVPSYNEILAKESSNECARIAKYVKNAHSDDDDWETKINQIGWSNMQKSLFVKVVQILDHDQLGRLSNMGRPNEPMQRRVVVDKSAARMRKALASISWDTRLTQWLHSLLMEALPSTYMASYLDILQTLKSKLPTLIDKVLFGRPMNVSQELLAPVMKKKWEPHIATKSRKLAHNAVIVALPSMPTSGPVPNRLQKWYQHLATITQIVQVTLPMTSGHISRQSLEQVAEQIVSLTRVKIQELRNENPARSIILIGFNAGASLALQVAMSENVACVVCMGFAYNTYNGVRGAPDDRILDIKIPILFVIGQNSARTSSEEIESLREKMQSESSLVVVGSADDVLRVPKSRRKIENVTQSMVDTMVADEVYDFIKKILTNPPGPRTPVNLNVTSYAKQQKASVGDKQTVQQRKRKHEGNGGDQEVVCPKVKYVGQINTQVVLLLINFICFPSVIKFQENKVYDQGTPPKPKKSKLPPDPFQVKRKVGRPRTRPLPNINNNNQSQHSPSSNKIQQVSNVSNRQPIILGKSQMKPQQKSSLTNDDLNMAIQSIMADSSNEADAGLLLNPSSTSGADTAHKKLINNFELVPQTTKGTPIKATLLNAQPKQLIIGGTATPTVGTKIKMIPSNQIVQLKSAPRQTASKIYTIKTSTMLGQKQTESGGSSTRIGSIVATPPNNSSNTGQHIFTLKTPSGQTTQFATAVGGQTKYTVVKNVAGGTTLHLNAPAKQVIPVGPATNTSTNSSTTTTSNVDISNIIDMPILFADSEGNISEEVSNSTSGSVGLGNETTTKSVSSSGVGQLIISQKIIKEANATSSTSASPATSTPFVLNKPGTIIQPQLNSKANNVVFINRNTMKPCTSILSRQIPKYTKVVVNPKTSVATLVPRPGAQISPITSSSGVQQISLKTLSAVTTAGTSSSTTPGRPILNVSVPHIQIIKNGTGSVLSTDKQQVRNIVVKPGGIKQLPAHLKTQLLNRNLTVRKLVSVVPVSKSTVTGNVTISSSPVVAQPVATVKEATPSDIPEANNPPNLTSVSPTTTGIQTSPKIITLKPTIATNQNESA</sequence>
<dbReference type="Gene3D" id="3.40.50.1820">
    <property type="entry name" value="alpha/beta hydrolase"/>
    <property type="match status" value="1"/>
</dbReference>
<dbReference type="FunFam" id="3.40.50.1820:FF:000147">
    <property type="entry name" value="uncharacterized protein LOC108093882 isoform X9"/>
    <property type="match status" value="1"/>
</dbReference>
<feature type="compositionally biased region" description="Polar residues" evidence="1">
    <location>
        <begin position="596"/>
        <end position="609"/>
    </location>
</feature>
<dbReference type="STRING" id="7395.A0A1A9V398"/>
<dbReference type="InterPro" id="IPR056519">
    <property type="entry name" value="KANSL3_1st"/>
</dbReference>
<dbReference type="AlphaFoldDB" id="A0A1A9V398"/>
<dbReference type="SUPFAM" id="SSF53474">
    <property type="entry name" value="alpha/beta-Hydrolases"/>
    <property type="match status" value="1"/>
</dbReference>
<feature type="compositionally biased region" description="Low complexity" evidence="1">
    <location>
        <begin position="694"/>
        <end position="709"/>
    </location>
</feature>
<feature type="compositionally biased region" description="Polar residues" evidence="1">
    <location>
        <begin position="1224"/>
        <end position="1239"/>
    </location>
</feature>
<evidence type="ECO:0000256" key="1">
    <source>
        <dbReference type="SAM" id="MobiDB-lite"/>
    </source>
</evidence>
<organism evidence="3 4">
    <name type="scientific">Glossina austeni</name>
    <name type="common">Savannah tsetse fly</name>
    <dbReference type="NCBI Taxonomy" id="7395"/>
    <lineage>
        <taxon>Eukaryota</taxon>
        <taxon>Metazoa</taxon>
        <taxon>Ecdysozoa</taxon>
        <taxon>Arthropoda</taxon>
        <taxon>Hexapoda</taxon>
        <taxon>Insecta</taxon>
        <taxon>Pterygota</taxon>
        <taxon>Neoptera</taxon>
        <taxon>Endopterygota</taxon>
        <taxon>Diptera</taxon>
        <taxon>Brachycera</taxon>
        <taxon>Muscomorpha</taxon>
        <taxon>Hippoboscoidea</taxon>
        <taxon>Glossinidae</taxon>
        <taxon>Glossina</taxon>
    </lineage>
</organism>
<feature type="domain" description="KANSL3 helical" evidence="2">
    <location>
        <begin position="212"/>
        <end position="343"/>
    </location>
</feature>
<feature type="compositionally biased region" description="Polar residues" evidence="1">
    <location>
        <begin position="117"/>
        <end position="129"/>
    </location>
</feature>
<feature type="region of interest" description="Disordered" evidence="1">
    <location>
        <begin position="117"/>
        <end position="163"/>
    </location>
</feature>
<accession>A0A1A9V398</accession>
<reference evidence="3" key="1">
    <citation type="submission" date="2020-05" db="UniProtKB">
        <authorList>
            <consortium name="EnsemblMetazoa"/>
        </authorList>
    </citation>
    <scope>IDENTIFICATION</scope>
    <source>
        <strain evidence="3">TTRI</strain>
    </source>
</reference>
<dbReference type="GO" id="GO:0045944">
    <property type="term" value="P:positive regulation of transcription by RNA polymerase II"/>
    <property type="evidence" value="ECO:0007669"/>
    <property type="project" value="TreeGrafter"/>
</dbReference>
<feature type="region of interest" description="Disordered" evidence="1">
    <location>
        <begin position="596"/>
        <end position="623"/>
    </location>
</feature>
<dbReference type="InterPro" id="IPR026555">
    <property type="entry name" value="NSL3/Tex30"/>
</dbReference>
<evidence type="ECO:0000313" key="4">
    <source>
        <dbReference type="Proteomes" id="UP000078200"/>
    </source>
</evidence>
<feature type="region of interest" description="Disordered" evidence="1">
    <location>
        <begin position="37"/>
        <end position="56"/>
    </location>
</feature>
<dbReference type="PANTHER" id="PTHR13136:SF16">
    <property type="entry name" value="KAT8 REGULATORY NSL COMPLEX SUBUNIT 3"/>
    <property type="match status" value="1"/>
</dbReference>
<feature type="region of interest" description="Disordered" evidence="1">
    <location>
        <begin position="661"/>
        <end position="715"/>
    </location>
</feature>
<evidence type="ECO:0000313" key="3">
    <source>
        <dbReference type="EnsemblMetazoa" id="GAUT024319-PA"/>
    </source>
</evidence>
<dbReference type="Pfam" id="PF23154">
    <property type="entry name" value="KANSL3_1st"/>
    <property type="match status" value="1"/>
</dbReference>